<dbReference type="RefSeq" id="WP_378242463.1">
    <property type="nucleotide sequence ID" value="NZ_JBHSKF010000001.1"/>
</dbReference>
<organism evidence="1 2">
    <name type="scientific">Actinokineospora guangxiensis</name>
    <dbReference type="NCBI Taxonomy" id="1490288"/>
    <lineage>
        <taxon>Bacteria</taxon>
        <taxon>Bacillati</taxon>
        <taxon>Actinomycetota</taxon>
        <taxon>Actinomycetes</taxon>
        <taxon>Pseudonocardiales</taxon>
        <taxon>Pseudonocardiaceae</taxon>
        <taxon>Actinokineospora</taxon>
    </lineage>
</organism>
<name>A0ABW0EHV2_9PSEU</name>
<dbReference type="EMBL" id="JBHSKF010000001">
    <property type="protein sequence ID" value="MFC5285484.1"/>
    <property type="molecule type" value="Genomic_DNA"/>
</dbReference>
<dbReference type="Proteomes" id="UP001596157">
    <property type="component" value="Unassembled WGS sequence"/>
</dbReference>
<evidence type="ECO:0000313" key="2">
    <source>
        <dbReference type="Proteomes" id="UP001596157"/>
    </source>
</evidence>
<comment type="caution">
    <text evidence="1">The sequence shown here is derived from an EMBL/GenBank/DDBJ whole genome shotgun (WGS) entry which is preliminary data.</text>
</comment>
<protein>
    <recommendedName>
        <fullName evidence="3">ABC transporter permease</fullName>
    </recommendedName>
</protein>
<gene>
    <name evidence="1" type="ORF">ACFPM7_00315</name>
</gene>
<keyword evidence="2" id="KW-1185">Reference proteome</keyword>
<sequence length="64" mass="6813">MTADPTTWPALLHRWTNSWSSAARLAATLAVLVALLTAALLVLGDVTVEFGPIAVDRTPQRSPT</sequence>
<proteinExistence type="predicted"/>
<accession>A0ABW0EHV2</accession>
<evidence type="ECO:0000313" key="1">
    <source>
        <dbReference type="EMBL" id="MFC5285484.1"/>
    </source>
</evidence>
<evidence type="ECO:0008006" key="3">
    <source>
        <dbReference type="Google" id="ProtNLM"/>
    </source>
</evidence>
<reference evidence="2" key="1">
    <citation type="journal article" date="2019" name="Int. J. Syst. Evol. Microbiol.">
        <title>The Global Catalogue of Microorganisms (GCM) 10K type strain sequencing project: providing services to taxonomists for standard genome sequencing and annotation.</title>
        <authorList>
            <consortium name="The Broad Institute Genomics Platform"/>
            <consortium name="The Broad Institute Genome Sequencing Center for Infectious Disease"/>
            <person name="Wu L."/>
            <person name="Ma J."/>
        </authorList>
    </citation>
    <scope>NUCLEOTIDE SEQUENCE [LARGE SCALE GENOMIC DNA]</scope>
    <source>
        <strain evidence="2">CCUG 59778</strain>
    </source>
</reference>